<comment type="similarity">
    <text evidence="2">Belongs to the KDELC family.</text>
</comment>
<proteinExistence type="inferred from homology"/>
<keyword evidence="6" id="KW-0256">Endoplasmic reticulum</keyword>
<evidence type="ECO:0000313" key="12">
    <source>
        <dbReference type="Ensembl" id="ENSTNIP00000009105.1"/>
    </source>
</evidence>
<evidence type="ECO:0000256" key="4">
    <source>
        <dbReference type="ARBA" id="ARBA00022679"/>
    </source>
</evidence>
<dbReference type="Pfam" id="PF05686">
    <property type="entry name" value="Glyco_transf_90"/>
    <property type="match status" value="1"/>
</dbReference>
<dbReference type="Proteomes" id="UP000007303">
    <property type="component" value="Unassembled WGS sequence"/>
</dbReference>
<dbReference type="FunFam" id="2.60.40.10:FF:000419">
    <property type="entry name" value="KDEL (Lys-Asp-Glu-Leu) containing 1"/>
    <property type="match status" value="1"/>
</dbReference>
<dbReference type="Pfam" id="PF00630">
    <property type="entry name" value="Filamin"/>
    <property type="match status" value="1"/>
</dbReference>
<feature type="domain" description="Glycosyl transferase CAP10" evidence="11">
    <location>
        <begin position="229"/>
        <end position="470"/>
    </location>
</feature>
<reference evidence="12" key="2">
    <citation type="submission" date="2025-08" db="UniProtKB">
        <authorList>
            <consortium name="Ensembl"/>
        </authorList>
    </citation>
    <scope>IDENTIFICATION</scope>
</reference>
<keyword evidence="5 10" id="KW-0732">Signal</keyword>
<evidence type="ECO:0000256" key="7">
    <source>
        <dbReference type="ARBA" id="ARBA00023180"/>
    </source>
</evidence>
<evidence type="ECO:0000256" key="3">
    <source>
        <dbReference type="ARBA" id="ARBA00022676"/>
    </source>
</evidence>
<dbReference type="HOGENOM" id="CLU_041919_0_0_1"/>
<dbReference type="SUPFAM" id="SSF81296">
    <property type="entry name" value="E set domains"/>
    <property type="match status" value="1"/>
</dbReference>
<evidence type="ECO:0000256" key="6">
    <source>
        <dbReference type="ARBA" id="ARBA00022824"/>
    </source>
</evidence>
<feature type="chain" id="PRO_5003581883" evidence="10">
    <location>
        <begin position="23"/>
        <end position="506"/>
    </location>
</feature>
<evidence type="ECO:0000313" key="13">
    <source>
        <dbReference type="Proteomes" id="UP000007303"/>
    </source>
</evidence>
<dbReference type="InterPro" id="IPR014756">
    <property type="entry name" value="Ig_E-set"/>
</dbReference>
<keyword evidence="4" id="KW-0808">Transferase</keyword>
<keyword evidence="3" id="KW-0328">Glycosyltransferase</keyword>
<keyword evidence="7" id="KW-0325">Glycoprotein</keyword>
<evidence type="ECO:0000256" key="1">
    <source>
        <dbReference type="ARBA" id="ARBA00004922"/>
    </source>
</evidence>
<dbReference type="InterPro" id="IPR017868">
    <property type="entry name" value="Filamin/ABP280_repeat-like"/>
</dbReference>
<keyword evidence="13" id="KW-1185">Reference proteome</keyword>
<evidence type="ECO:0000256" key="9">
    <source>
        <dbReference type="ARBA" id="ARBA00049246"/>
    </source>
</evidence>
<dbReference type="Gene3D" id="2.60.40.10">
    <property type="entry name" value="Immunoglobulins"/>
    <property type="match status" value="1"/>
</dbReference>
<accession>H3CLH6</accession>
<dbReference type="AlphaFoldDB" id="H3CLH6"/>
<comment type="catalytic activity">
    <reaction evidence="8">
        <text>L-seryl-[EGF-like domain protein] + UDP-alpha-D-xylose = 3-O-(beta-D-xylosyl)-L-seryl-[EGF-like domain protein] + UDP + H(+)</text>
        <dbReference type="Rhea" id="RHEA:62016"/>
        <dbReference type="Rhea" id="RHEA-COMP:16010"/>
        <dbReference type="Rhea" id="RHEA-COMP:16011"/>
        <dbReference type="ChEBI" id="CHEBI:15378"/>
        <dbReference type="ChEBI" id="CHEBI:29999"/>
        <dbReference type="ChEBI" id="CHEBI:57632"/>
        <dbReference type="ChEBI" id="CHEBI:58223"/>
        <dbReference type="ChEBI" id="CHEBI:132085"/>
    </reaction>
</comment>
<evidence type="ECO:0000256" key="5">
    <source>
        <dbReference type="ARBA" id="ARBA00022729"/>
    </source>
</evidence>
<dbReference type="GO" id="GO:0046527">
    <property type="term" value="F:glucosyltransferase activity"/>
    <property type="evidence" value="ECO:0007669"/>
    <property type="project" value="TreeGrafter"/>
</dbReference>
<dbReference type="GO" id="GO:0012505">
    <property type="term" value="C:endomembrane system"/>
    <property type="evidence" value="ECO:0007669"/>
    <property type="project" value="TreeGrafter"/>
</dbReference>
<dbReference type="GeneTree" id="ENSGT00940000159028"/>
<dbReference type="FunCoup" id="H3CLH6">
    <property type="interactions" value="75"/>
</dbReference>
<dbReference type="Ensembl" id="ENSTNIT00000009276.1">
    <property type="protein sequence ID" value="ENSTNIP00000009105.1"/>
    <property type="gene ID" value="ENSTNIG00000006344.1"/>
</dbReference>
<evidence type="ECO:0000259" key="11">
    <source>
        <dbReference type="SMART" id="SM00672"/>
    </source>
</evidence>
<dbReference type="SMART" id="SM00672">
    <property type="entry name" value="CAP10"/>
    <property type="match status" value="1"/>
</dbReference>
<dbReference type="OMA" id="GITAWFF"/>
<dbReference type="InterPro" id="IPR006598">
    <property type="entry name" value="CAP10"/>
</dbReference>
<name>H3CLH6_TETNG</name>
<organism evidence="12 13">
    <name type="scientific">Tetraodon nigroviridis</name>
    <name type="common">Spotted green pufferfish</name>
    <name type="synonym">Chelonodon nigroviridis</name>
    <dbReference type="NCBI Taxonomy" id="99883"/>
    <lineage>
        <taxon>Eukaryota</taxon>
        <taxon>Metazoa</taxon>
        <taxon>Chordata</taxon>
        <taxon>Craniata</taxon>
        <taxon>Vertebrata</taxon>
        <taxon>Euteleostomi</taxon>
        <taxon>Actinopterygii</taxon>
        <taxon>Neopterygii</taxon>
        <taxon>Teleostei</taxon>
        <taxon>Neoteleostei</taxon>
        <taxon>Acanthomorphata</taxon>
        <taxon>Eupercaria</taxon>
        <taxon>Tetraodontiformes</taxon>
        <taxon>Tetradontoidea</taxon>
        <taxon>Tetraodontidae</taxon>
        <taxon>Tetraodon</taxon>
    </lineage>
</organism>
<reference evidence="13" key="1">
    <citation type="journal article" date="2004" name="Nature">
        <title>Genome duplication in the teleost fish Tetraodon nigroviridis reveals the early vertebrate proto-karyotype.</title>
        <authorList>
            <person name="Jaillon O."/>
            <person name="Aury J.-M."/>
            <person name="Brunet F."/>
            <person name="Petit J.-L."/>
            <person name="Stange-Thomann N."/>
            <person name="Mauceli E."/>
            <person name="Bouneau L."/>
            <person name="Fischer C."/>
            <person name="Ozouf-Costaz C."/>
            <person name="Bernot A."/>
            <person name="Nicaud S."/>
            <person name="Jaffe D."/>
            <person name="Fisher S."/>
            <person name="Lutfalla G."/>
            <person name="Dossat C."/>
            <person name="Segurens B."/>
            <person name="Dasilva C."/>
            <person name="Salanoubat M."/>
            <person name="Levy M."/>
            <person name="Boudet N."/>
            <person name="Castellano S."/>
            <person name="Anthouard V."/>
            <person name="Jubin C."/>
            <person name="Castelli V."/>
            <person name="Katinka M."/>
            <person name="Vacherie B."/>
            <person name="Biemont C."/>
            <person name="Skalli Z."/>
            <person name="Cattolico L."/>
            <person name="Poulain J."/>
            <person name="De Berardinis V."/>
            <person name="Cruaud C."/>
            <person name="Duprat S."/>
            <person name="Brottier P."/>
            <person name="Coutanceau J.-P."/>
            <person name="Gouzy J."/>
            <person name="Parra G."/>
            <person name="Lardier G."/>
            <person name="Chapple C."/>
            <person name="McKernan K.J."/>
            <person name="McEwan P."/>
            <person name="Bosak S."/>
            <person name="Kellis M."/>
            <person name="Volff J.-N."/>
            <person name="Guigo R."/>
            <person name="Zody M.C."/>
            <person name="Mesirov J."/>
            <person name="Lindblad-Toh K."/>
            <person name="Birren B."/>
            <person name="Nusbaum C."/>
            <person name="Kahn D."/>
            <person name="Robinson-Rechavi M."/>
            <person name="Laudet V."/>
            <person name="Schachter V."/>
            <person name="Quetier F."/>
            <person name="Saurin W."/>
            <person name="Scarpelli C."/>
            <person name="Wincker P."/>
            <person name="Lander E.S."/>
            <person name="Weissenbach J."/>
            <person name="Roest Crollius H."/>
        </authorList>
    </citation>
    <scope>NUCLEOTIDE SEQUENCE [LARGE SCALE GENOMIC DNA]</scope>
</reference>
<dbReference type="InterPro" id="IPR013783">
    <property type="entry name" value="Ig-like_fold"/>
</dbReference>
<evidence type="ECO:0000256" key="8">
    <source>
        <dbReference type="ARBA" id="ARBA00047553"/>
    </source>
</evidence>
<dbReference type="InterPro" id="IPR051091">
    <property type="entry name" value="O-Glucosyltr/Glycosyltrsf_90"/>
</dbReference>
<comment type="pathway">
    <text evidence="1">Protein modification; protein glycosylation.</text>
</comment>
<dbReference type="InParanoid" id="H3CLH6"/>
<dbReference type="PANTHER" id="PTHR12203:SF18">
    <property type="entry name" value="PROTEIN O-GLUCOSYLTRANSFERASE 3"/>
    <property type="match status" value="1"/>
</dbReference>
<feature type="signal peptide" evidence="10">
    <location>
        <begin position="1"/>
        <end position="22"/>
    </location>
</feature>
<comment type="catalytic activity">
    <reaction evidence="9">
        <text>L-seryl-[EGF-like domain protein] + UDP-alpha-D-glucose = 3-O-(beta-D-glucosyl)-L-seryl-[EGF-like domain protein] + UDP + H(+)</text>
        <dbReference type="Rhea" id="RHEA:58116"/>
        <dbReference type="Rhea" id="RHEA-COMP:14610"/>
        <dbReference type="Rhea" id="RHEA-COMP:16010"/>
        <dbReference type="ChEBI" id="CHEBI:15378"/>
        <dbReference type="ChEBI" id="CHEBI:29999"/>
        <dbReference type="ChEBI" id="CHEBI:58223"/>
        <dbReference type="ChEBI" id="CHEBI:58885"/>
        <dbReference type="ChEBI" id="CHEBI:140576"/>
    </reaction>
</comment>
<dbReference type="GO" id="GO:0007399">
    <property type="term" value="P:nervous system development"/>
    <property type="evidence" value="ECO:0007669"/>
    <property type="project" value="UniProtKB-ARBA"/>
</dbReference>
<reference evidence="12" key="3">
    <citation type="submission" date="2025-09" db="UniProtKB">
        <authorList>
            <consortium name="Ensembl"/>
        </authorList>
    </citation>
    <scope>IDENTIFICATION</scope>
</reference>
<evidence type="ECO:0000256" key="10">
    <source>
        <dbReference type="SAM" id="SignalP"/>
    </source>
</evidence>
<dbReference type="PANTHER" id="PTHR12203">
    <property type="entry name" value="KDEL LYS-ASP-GLU-LEU CONTAINING - RELATED"/>
    <property type="match status" value="1"/>
</dbReference>
<evidence type="ECO:0000256" key="2">
    <source>
        <dbReference type="ARBA" id="ARBA00006063"/>
    </source>
</evidence>
<sequence length="506" mass="57777">FLLVLLQTCYLLISIGFLVCCGGRIRPERCFVAGPGLHPDVVLPVRYFVIQAVDSNGENLTLSPVKMSRRLQVQISPLKKQEHIRIHVPPPLDRQDGSFLVRYRLYGTVQGGLKVEVHHQGVHVAESPYSLHGPVYHEYCDCPEGDASLWESAMRCPAEEPQILKDFSSFPAIDLRRLRQEVPRRFANRGGLVHYAVVANRLYRRTLGKYTDFKMFSDEMLLSLTRKVRVPDVEFYINVGDWPLETRATDALPILSWCGSTDTRDIVLPTYDVTHSTLETMRGVTNDLLSVQGNTGPPWMNKTARAFFRGRDSREERLHLVSISKKNPELLDAGITAWFFFRDEEKRVGKAPLVGFFDFFKHKYQVNVDGTVAAYRFPYLLLGNSLVLKQDSPYYEFFYGHLEAGTHYLPVKRDLSDLLDQIKWAKENDGRAEKMAAAGQALARELLRPGRLYCYYYRVLRAYAERQTGRPTRHPDMEAVPQPDDPAAACACARALREDSEDKDEL</sequence>
<protein>
    <submittedName>
        <fullName evidence="12">Protein O-glucosyltransferase 3</fullName>
    </submittedName>
</protein>